<feature type="compositionally biased region" description="Polar residues" evidence="1">
    <location>
        <begin position="19"/>
        <end position="29"/>
    </location>
</feature>
<evidence type="ECO:0000256" key="1">
    <source>
        <dbReference type="SAM" id="MobiDB-lite"/>
    </source>
</evidence>
<evidence type="ECO:0000313" key="2">
    <source>
        <dbReference type="EMBL" id="PJR16308.1"/>
    </source>
</evidence>
<sequence length="79" mass="8671">MRKKRHGPSSCGKKGDPDSISTPAQSVHQQVRIETFRPLDPDGRAAESRTRFGIGAPISNGLGISPHCRNSRDRLHVLK</sequence>
<organism evidence="2 3">
    <name type="scientific">Rhizobium meliloti</name>
    <name type="common">Ensifer meliloti</name>
    <name type="synonym">Sinorhizobium meliloti</name>
    <dbReference type="NCBI Taxonomy" id="382"/>
    <lineage>
        <taxon>Bacteria</taxon>
        <taxon>Pseudomonadati</taxon>
        <taxon>Pseudomonadota</taxon>
        <taxon>Alphaproteobacteria</taxon>
        <taxon>Hyphomicrobiales</taxon>
        <taxon>Rhizobiaceae</taxon>
        <taxon>Sinorhizobium/Ensifer group</taxon>
        <taxon>Sinorhizobium</taxon>
    </lineage>
</organism>
<protein>
    <submittedName>
        <fullName evidence="2">Uncharacterized protein</fullName>
    </submittedName>
</protein>
<comment type="caution">
    <text evidence="2">The sequence shown here is derived from an EMBL/GenBank/DDBJ whole genome shotgun (WGS) entry which is preliminary data.</text>
</comment>
<accession>A0A2J0Z763</accession>
<dbReference type="Proteomes" id="UP000231987">
    <property type="component" value="Unassembled WGS sequence"/>
</dbReference>
<feature type="compositionally biased region" description="Basic and acidic residues" evidence="1">
    <location>
        <begin position="34"/>
        <end position="50"/>
    </location>
</feature>
<proteinExistence type="predicted"/>
<evidence type="ECO:0000313" key="3">
    <source>
        <dbReference type="Proteomes" id="UP000231987"/>
    </source>
</evidence>
<dbReference type="EMBL" id="NJGD01000002">
    <property type="protein sequence ID" value="PJR16308.1"/>
    <property type="molecule type" value="Genomic_DNA"/>
</dbReference>
<gene>
    <name evidence="2" type="ORF">CEJ86_05830</name>
</gene>
<dbReference type="AlphaFoldDB" id="A0A2J0Z763"/>
<feature type="region of interest" description="Disordered" evidence="1">
    <location>
        <begin position="1"/>
        <end position="79"/>
    </location>
</feature>
<feature type="compositionally biased region" description="Basic and acidic residues" evidence="1">
    <location>
        <begin position="70"/>
        <end position="79"/>
    </location>
</feature>
<reference evidence="2 3" key="1">
    <citation type="submission" date="2017-06" db="EMBL/GenBank/DDBJ databases">
        <title>Ensifer strains isolated from leguminous trees and herbs display diverse denitrification phenotypes with some acting as strong N2O sinks.</title>
        <authorList>
            <person name="Woliy K."/>
            <person name="Mania D."/>
            <person name="Bakken L.R."/>
            <person name="Frostegard A."/>
        </authorList>
    </citation>
    <scope>NUCLEOTIDE SEQUENCE [LARGE SCALE GENOMIC DNA]</scope>
    <source>
        <strain evidence="2 3">AC50a</strain>
    </source>
</reference>
<name>A0A2J0Z763_RHIML</name>